<name>A0A1G8M0F6_9PSED</name>
<reference evidence="2" key="1">
    <citation type="submission" date="2016-10" db="EMBL/GenBank/DDBJ databases">
        <authorList>
            <person name="Varghese N."/>
            <person name="Submissions S."/>
        </authorList>
    </citation>
    <scope>NUCLEOTIDE SEQUENCE [LARGE SCALE GENOMIC DNA]</scope>
    <source>
        <strain evidence="2">CCM 7469</strain>
    </source>
</reference>
<gene>
    <name evidence="1" type="ORF">SAMN05216272_1134</name>
</gene>
<protein>
    <submittedName>
        <fullName evidence="1">Uncharacterized protein</fullName>
    </submittedName>
</protein>
<dbReference type="STRING" id="428992.SAMN05216272_1134"/>
<dbReference type="Proteomes" id="UP000199636">
    <property type="component" value="Unassembled WGS sequence"/>
</dbReference>
<organism evidence="1 2">
    <name type="scientific">Pseudomonas panipatensis</name>
    <dbReference type="NCBI Taxonomy" id="428992"/>
    <lineage>
        <taxon>Bacteria</taxon>
        <taxon>Pseudomonadati</taxon>
        <taxon>Pseudomonadota</taxon>
        <taxon>Gammaproteobacteria</taxon>
        <taxon>Pseudomonadales</taxon>
        <taxon>Pseudomonadaceae</taxon>
        <taxon>Pseudomonas</taxon>
    </lineage>
</organism>
<proteinExistence type="predicted"/>
<dbReference type="EMBL" id="FNDS01000013">
    <property type="protein sequence ID" value="SDI61419.1"/>
    <property type="molecule type" value="Genomic_DNA"/>
</dbReference>
<dbReference type="AlphaFoldDB" id="A0A1G8M0F6"/>
<sequence length="49" mass="5380">MVTFSPGAYAAPEFQGIRHSTGRQALHPALMTRAAMLGERETAHRPMLD</sequence>
<evidence type="ECO:0000313" key="1">
    <source>
        <dbReference type="EMBL" id="SDI61419.1"/>
    </source>
</evidence>
<keyword evidence="2" id="KW-1185">Reference proteome</keyword>
<evidence type="ECO:0000313" key="2">
    <source>
        <dbReference type="Proteomes" id="UP000199636"/>
    </source>
</evidence>
<accession>A0A1G8M0F6</accession>